<dbReference type="EMBL" id="CAJVPS010016607">
    <property type="protein sequence ID" value="CAG8690613.1"/>
    <property type="molecule type" value="Genomic_DNA"/>
</dbReference>
<dbReference type="OrthoDB" id="10252740at2759"/>
<name>A0A9N9EQU0_9GLOM</name>
<reference evidence="2" key="1">
    <citation type="submission" date="2021-06" db="EMBL/GenBank/DDBJ databases">
        <authorList>
            <person name="Kallberg Y."/>
            <person name="Tangrot J."/>
            <person name="Rosling A."/>
        </authorList>
    </citation>
    <scope>NUCLEOTIDE SEQUENCE</scope>
    <source>
        <strain evidence="2">FL130A</strain>
    </source>
</reference>
<feature type="non-terminal residue" evidence="2">
    <location>
        <position position="142"/>
    </location>
</feature>
<gene>
    <name evidence="2" type="ORF">ALEPTO_LOCUS11192</name>
</gene>
<dbReference type="InterPro" id="IPR032474">
    <property type="entry name" value="Argonaute_N"/>
</dbReference>
<dbReference type="Proteomes" id="UP000789508">
    <property type="component" value="Unassembled WGS sequence"/>
</dbReference>
<comment type="caution">
    <text evidence="2">The sequence shown here is derived from an EMBL/GenBank/DDBJ whole genome shotgun (WGS) entry which is preliminary data.</text>
</comment>
<sequence>MSEIVVYQRPGYGTKGQKATHYVNYFSMNKYPKNAKWLKYAVEIKKAFVLPEGGSDMLIDKRADKRADTRREPKPPKIEIKRKVFRELERKRGDELFKNVSYFFDGENTLYTNKPINMKTNLFTSSVSLDDEQEEYSIPQLE</sequence>
<evidence type="ECO:0000259" key="1">
    <source>
        <dbReference type="Pfam" id="PF16486"/>
    </source>
</evidence>
<dbReference type="AlphaFoldDB" id="A0A9N9EQU0"/>
<proteinExistence type="predicted"/>
<keyword evidence="3" id="KW-1185">Reference proteome</keyword>
<protein>
    <submittedName>
        <fullName evidence="2">13683_t:CDS:1</fullName>
    </submittedName>
</protein>
<accession>A0A9N9EQU0</accession>
<organism evidence="2 3">
    <name type="scientific">Ambispora leptoticha</name>
    <dbReference type="NCBI Taxonomy" id="144679"/>
    <lineage>
        <taxon>Eukaryota</taxon>
        <taxon>Fungi</taxon>
        <taxon>Fungi incertae sedis</taxon>
        <taxon>Mucoromycota</taxon>
        <taxon>Glomeromycotina</taxon>
        <taxon>Glomeromycetes</taxon>
        <taxon>Archaeosporales</taxon>
        <taxon>Ambisporaceae</taxon>
        <taxon>Ambispora</taxon>
    </lineage>
</organism>
<evidence type="ECO:0000313" key="2">
    <source>
        <dbReference type="EMBL" id="CAG8690613.1"/>
    </source>
</evidence>
<feature type="domain" description="Protein argonaute N-terminal" evidence="1">
    <location>
        <begin position="22"/>
        <end position="128"/>
    </location>
</feature>
<evidence type="ECO:0000313" key="3">
    <source>
        <dbReference type="Proteomes" id="UP000789508"/>
    </source>
</evidence>
<dbReference type="Pfam" id="PF16486">
    <property type="entry name" value="ArgoN"/>
    <property type="match status" value="1"/>
</dbReference>